<gene>
    <name evidence="2" type="ORF">EOS_26840</name>
</gene>
<dbReference type="InterPro" id="IPR011037">
    <property type="entry name" value="Pyrv_Knase-like_insert_dom_sf"/>
</dbReference>
<name>A0A0J1CRA8_9BURK</name>
<accession>A0A0J1CRA8</accession>
<dbReference type="GO" id="GO:0030151">
    <property type="term" value="F:molybdenum ion binding"/>
    <property type="evidence" value="ECO:0007669"/>
    <property type="project" value="InterPro"/>
</dbReference>
<comment type="caution">
    <text evidence="2">The sequence shown here is derived from an EMBL/GenBank/DDBJ whole genome shotgun (WGS) entry which is preliminary data.</text>
</comment>
<dbReference type="SUPFAM" id="SSF50800">
    <property type="entry name" value="PK beta-barrel domain-like"/>
    <property type="match status" value="1"/>
</dbReference>
<dbReference type="PROSITE" id="PS51340">
    <property type="entry name" value="MOSC"/>
    <property type="match status" value="1"/>
</dbReference>
<dbReference type="InterPro" id="IPR005163">
    <property type="entry name" value="Tri_helical_YiiM-like"/>
</dbReference>
<dbReference type="InterPro" id="IPR005302">
    <property type="entry name" value="MoCF_Sase_C"/>
</dbReference>
<dbReference type="OrthoDB" id="9786134at2"/>
<feature type="domain" description="MOSC" evidence="1">
    <location>
        <begin position="28"/>
        <end position="169"/>
    </location>
</feature>
<dbReference type="RefSeq" id="WP_047895221.1">
    <property type="nucleotide sequence ID" value="NZ_AEJF01000160.1"/>
</dbReference>
<dbReference type="GO" id="GO:0003824">
    <property type="term" value="F:catalytic activity"/>
    <property type="evidence" value="ECO:0007669"/>
    <property type="project" value="InterPro"/>
</dbReference>
<sequence length="235" mass="26622">MNPVIDAVLAGVVAPLGTQGKYSAIHKVPVAVRVHVGETGMEGDHQFERKHHGGPEKALHHYSRDHYAVWRDEWPESSTGLTRFDTPGAFGENISTRGLNEADVCVGDVYRLGTVIVQVSQPRQPCWKLNLHFSRDDMSRCVQHTRRTGWYYRVLEPGEMGAGDVMERLARPHPEWSVERLLRVLYVDRDDQPSLEKMTMLEALTPSWRSTAAKRLDTGKVESWALRLNTPEGEK</sequence>
<dbReference type="PANTHER" id="PTHR30212">
    <property type="entry name" value="PROTEIN YIIM"/>
    <property type="match status" value="1"/>
</dbReference>
<dbReference type="Gene3D" id="2.40.33.20">
    <property type="entry name" value="PK beta-barrel domain-like"/>
    <property type="match status" value="1"/>
</dbReference>
<dbReference type="Pfam" id="PF03473">
    <property type="entry name" value="MOSC"/>
    <property type="match status" value="1"/>
</dbReference>
<dbReference type="InterPro" id="IPR052353">
    <property type="entry name" value="Benzoxazolinone_Detox_Enz"/>
</dbReference>
<organism evidence="2 3">
    <name type="scientific">Caballeronia mineralivorans PML1(12)</name>
    <dbReference type="NCBI Taxonomy" id="908627"/>
    <lineage>
        <taxon>Bacteria</taxon>
        <taxon>Pseudomonadati</taxon>
        <taxon>Pseudomonadota</taxon>
        <taxon>Betaproteobacteria</taxon>
        <taxon>Burkholderiales</taxon>
        <taxon>Burkholderiaceae</taxon>
        <taxon>Caballeronia</taxon>
    </lineage>
</organism>
<dbReference type="AlphaFoldDB" id="A0A0J1CRA8"/>
<proteinExistence type="predicted"/>
<dbReference type="Proteomes" id="UP000035963">
    <property type="component" value="Unassembled WGS sequence"/>
</dbReference>
<keyword evidence="3" id="KW-1185">Reference proteome</keyword>
<evidence type="ECO:0000313" key="2">
    <source>
        <dbReference type="EMBL" id="KLU23180.1"/>
    </source>
</evidence>
<dbReference type="EMBL" id="AEJF01000160">
    <property type="protein sequence ID" value="KLU23180.1"/>
    <property type="molecule type" value="Genomic_DNA"/>
</dbReference>
<evidence type="ECO:0000259" key="1">
    <source>
        <dbReference type="PROSITE" id="PS51340"/>
    </source>
</evidence>
<dbReference type="PANTHER" id="PTHR30212:SF2">
    <property type="entry name" value="PROTEIN YIIM"/>
    <property type="match status" value="1"/>
</dbReference>
<dbReference type="GO" id="GO:0030170">
    <property type="term" value="F:pyridoxal phosphate binding"/>
    <property type="evidence" value="ECO:0007669"/>
    <property type="project" value="InterPro"/>
</dbReference>
<reference evidence="2 3" key="1">
    <citation type="journal article" date="2015" name="Genome Announc.">
        <title>Draft Genome Sequence of Burkholderia sp. Strain PML1(12), an Ectomycorrhizosphere-Inhabiting Bacterium with Effective Mineral-Weathering Ability.</title>
        <authorList>
            <person name="Uroz S."/>
            <person name="Oger P."/>
        </authorList>
    </citation>
    <scope>NUCLEOTIDE SEQUENCE [LARGE SCALE GENOMIC DNA]</scope>
    <source>
        <strain evidence="3">PML1(12)</strain>
    </source>
</reference>
<dbReference type="PATRIC" id="fig|908627.4.peg.5990"/>
<protein>
    <submittedName>
        <fullName evidence="2">Molybdenum cofactor sulfurase</fullName>
    </submittedName>
</protein>
<dbReference type="Pfam" id="PF03475">
    <property type="entry name" value="YiiM_3-alpha"/>
    <property type="match status" value="1"/>
</dbReference>
<evidence type="ECO:0000313" key="3">
    <source>
        <dbReference type="Proteomes" id="UP000035963"/>
    </source>
</evidence>